<sequence length="45" mass="5212">SEIVPLNSISELENVVGDQQEVKQDIIQENQEDEDFDLMKFNPYA</sequence>
<name>A0A5J4UZP1_9EUKA</name>
<accession>A0A5J4UZP1</accession>
<dbReference type="AlphaFoldDB" id="A0A5J4UZP1"/>
<dbReference type="EMBL" id="SNRW01010961">
    <property type="protein sequence ID" value="KAA6375827.1"/>
    <property type="molecule type" value="Genomic_DNA"/>
</dbReference>
<dbReference type="Proteomes" id="UP000324800">
    <property type="component" value="Unassembled WGS sequence"/>
</dbReference>
<gene>
    <name evidence="1" type="ORF">EZS28_028645</name>
</gene>
<protein>
    <submittedName>
        <fullName evidence="1">Uncharacterized protein</fullName>
    </submittedName>
</protein>
<evidence type="ECO:0000313" key="2">
    <source>
        <dbReference type="Proteomes" id="UP000324800"/>
    </source>
</evidence>
<feature type="non-terminal residue" evidence="1">
    <location>
        <position position="1"/>
    </location>
</feature>
<evidence type="ECO:0000313" key="1">
    <source>
        <dbReference type="EMBL" id="KAA6375827.1"/>
    </source>
</evidence>
<reference evidence="1 2" key="1">
    <citation type="submission" date="2019-03" db="EMBL/GenBank/DDBJ databases">
        <title>Single cell metagenomics reveals metabolic interactions within the superorganism composed of flagellate Streblomastix strix and complex community of Bacteroidetes bacteria on its surface.</title>
        <authorList>
            <person name="Treitli S.C."/>
            <person name="Kolisko M."/>
            <person name="Husnik F."/>
            <person name="Keeling P."/>
            <person name="Hampl V."/>
        </authorList>
    </citation>
    <scope>NUCLEOTIDE SEQUENCE [LARGE SCALE GENOMIC DNA]</scope>
    <source>
        <strain evidence="1">ST1C</strain>
    </source>
</reference>
<comment type="caution">
    <text evidence="1">The sequence shown here is derived from an EMBL/GenBank/DDBJ whole genome shotgun (WGS) entry which is preliminary data.</text>
</comment>
<organism evidence="1 2">
    <name type="scientific">Streblomastix strix</name>
    <dbReference type="NCBI Taxonomy" id="222440"/>
    <lineage>
        <taxon>Eukaryota</taxon>
        <taxon>Metamonada</taxon>
        <taxon>Preaxostyla</taxon>
        <taxon>Oxymonadida</taxon>
        <taxon>Streblomastigidae</taxon>
        <taxon>Streblomastix</taxon>
    </lineage>
</organism>
<proteinExistence type="predicted"/>